<dbReference type="Gene3D" id="2.40.320.10">
    <property type="entry name" value="Hypothetical Protein Pfu-838710-001"/>
    <property type="match status" value="1"/>
</dbReference>
<dbReference type="PROSITE" id="PS51707">
    <property type="entry name" value="CYTH"/>
    <property type="match status" value="1"/>
</dbReference>
<keyword evidence="3" id="KW-1185">Reference proteome</keyword>
<reference evidence="2 3" key="1">
    <citation type="submission" date="2024-01" db="EMBL/GenBank/DDBJ databases">
        <title>Genome insights into Plantactinospora veratri sp. nov.</title>
        <authorList>
            <person name="Wang L."/>
        </authorList>
    </citation>
    <scope>NUCLEOTIDE SEQUENCE [LARGE SCALE GENOMIC DNA]</scope>
    <source>
        <strain evidence="2 3">NEAU-FHS4</strain>
    </source>
</reference>
<dbReference type="Pfam" id="PF01928">
    <property type="entry name" value="CYTH"/>
    <property type="match status" value="1"/>
</dbReference>
<organism evidence="2 3">
    <name type="scientific">Plantactinospora veratri</name>
    <dbReference type="NCBI Taxonomy" id="1436122"/>
    <lineage>
        <taxon>Bacteria</taxon>
        <taxon>Bacillati</taxon>
        <taxon>Actinomycetota</taxon>
        <taxon>Actinomycetes</taxon>
        <taxon>Micromonosporales</taxon>
        <taxon>Micromonosporaceae</taxon>
        <taxon>Plantactinospora</taxon>
    </lineage>
</organism>
<dbReference type="InterPro" id="IPR008173">
    <property type="entry name" value="Adenylyl_cyclase_CyaB"/>
</dbReference>
<dbReference type="PANTHER" id="PTHR21028">
    <property type="entry name" value="SI:CH211-156B7.4"/>
    <property type="match status" value="1"/>
</dbReference>
<accession>A0ABU7SBW6</accession>
<protein>
    <submittedName>
        <fullName evidence="2">Class IV adenylate cyclase</fullName>
    </submittedName>
</protein>
<proteinExistence type="predicted"/>
<evidence type="ECO:0000313" key="2">
    <source>
        <dbReference type="EMBL" id="MEE6307434.1"/>
    </source>
</evidence>
<dbReference type="RefSeq" id="WP_331207735.1">
    <property type="nucleotide sequence ID" value="NZ_JAZGQL010000007.1"/>
</dbReference>
<dbReference type="InterPro" id="IPR033469">
    <property type="entry name" value="CYTH-like_dom_sf"/>
</dbReference>
<dbReference type="SUPFAM" id="SSF55154">
    <property type="entry name" value="CYTH-like phosphatases"/>
    <property type="match status" value="1"/>
</dbReference>
<feature type="domain" description="CYTH" evidence="1">
    <location>
        <begin position="1"/>
        <end position="169"/>
    </location>
</feature>
<evidence type="ECO:0000313" key="3">
    <source>
        <dbReference type="Proteomes" id="UP001339911"/>
    </source>
</evidence>
<dbReference type="InterPro" id="IPR023577">
    <property type="entry name" value="CYTH_domain"/>
</dbReference>
<dbReference type="Proteomes" id="UP001339911">
    <property type="component" value="Unassembled WGS sequence"/>
</dbReference>
<evidence type="ECO:0000259" key="1">
    <source>
        <dbReference type="PROSITE" id="PS51707"/>
    </source>
</evidence>
<gene>
    <name evidence="2" type="ORF">V1634_11420</name>
</gene>
<dbReference type="PANTHER" id="PTHR21028:SF2">
    <property type="entry name" value="CYTH DOMAIN-CONTAINING PROTEIN"/>
    <property type="match status" value="1"/>
</dbReference>
<dbReference type="EMBL" id="JAZGQL010000007">
    <property type="protein sequence ID" value="MEE6307434.1"/>
    <property type="molecule type" value="Genomic_DNA"/>
</dbReference>
<sequence length="189" mass="21422">MELEFRFRLSGDEFARCVEKFDWSPPMRVCDLTLGPSGATSMQTHGWVIRLRQTPGRTRMEYKAPTNPDWSAWKEIGTDVADFGVTAEILRLAGLQVGLLLDRVRRVATDGPVTLSLDDVKGLGQFVEIEVEADGPDDRDAHRELERVRADLGLLGRDTARPYGEILLNRLESEPDFRLEHEQMIKTVQ</sequence>
<name>A0ABU7SBW6_9ACTN</name>
<comment type="caution">
    <text evidence="2">The sequence shown here is derived from an EMBL/GenBank/DDBJ whole genome shotgun (WGS) entry which is preliminary data.</text>
</comment>
<dbReference type="CDD" id="cd07890">
    <property type="entry name" value="CYTH-like_AC_IV-like"/>
    <property type="match status" value="1"/>
</dbReference>